<dbReference type="PANTHER" id="PTHR48047:SF51">
    <property type="entry name" value="GLYCOSYLTRANSFERASE"/>
    <property type="match status" value="1"/>
</dbReference>
<dbReference type="EC" id="2.4.1.-" evidence="4"/>
<sequence length="479" mass="54885">MFSLSSESPPHVVILPFMAKGHTIPLLHLTRLLFLRRSDIAVTIFTTHANSPFMHQFLSDTNASIIDLTFPQKIHPEIPEGIESVDKLPSQSLLVPFAKATKFLQPEFDAILETLHPNVSCVISDGFLPWSLESASRLCIPRLVFDGVSNYAMALYKIISERDFPTSSDDEVFKVGPYFPYLKLTKNDFEPEFSHPEPGEHMDFYTEEFIATNGSHGIIMNSFYELEPEFVDYWNRKASPRAWCIGPLCLSSEKKVMSEQNSRPMWIQWLEEMAEMGKPVLYVAFGSLEEITIEQYREIAIGLEYSGEHFLWVLRLPSFDNDEFMVEFEKRVKERGLLVKNQWVDQVEILSHKCVHGFMSHCGWNSILESICESVPMLGFPITADQHLNARMIEQYFRIGVKVVTRTGSVRGFFGSECIEKKVKKLMNIEDEKCKEMLKNVKKLSEKARNAMKVGGSSWHTLNLLIDEVICSKKIQDCS</sequence>
<dbReference type="InterPro" id="IPR002213">
    <property type="entry name" value="UDP_glucos_trans"/>
</dbReference>
<gene>
    <name evidence="6" type="ORF">C5167_031925</name>
</gene>
<dbReference type="PANTHER" id="PTHR48047">
    <property type="entry name" value="GLYCOSYLTRANSFERASE"/>
    <property type="match status" value="1"/>
</dbReference>
<keyword evidence="5" id="KW-0175">Coiled coil</keyword>
<evidence type="ECO:0000256" key="2">
    <source>
        <dbReference type="ARBA" id="ARBA00022679"/>
    </source>
</evidence>
<dbReference type="EMBL" id="CM010721">
    <property type="protein sequence ID" value="RZC68645.1"/>
    <property type="molecule type" value="Genomic_DNA"/>
</dbReference>
<evidence type="ECO:0000256" key="3">
    <source>
        <dbReference type="RuleBase" id="RU003718"/>
    </source>
</evidence>
<dbReference type="PROSITE" id="PS00375">
    <property type="entry name" value="UDPGT"/>
    <property type="match status" value="1"/>
</dbReference>
<evidence type="ECO:0000256" key="4">
    <source>
        <dbReference type="RuleBase" id="RU362057"/>
    </source>
</evidence>
<feature type="coiled-coil region" evidence="5">
    <location>
        <begin position="427"/>
        <end position="454"/>
    </location>
</feature>
<protein>
    <recommendedName>
        <fullName evidence="4">Glycosyltransferase</fullName>
        <ecNumber evidence="4">2.4.1.-</ecNumber>
    </recommendedName>
</protein>
<dbReference type="OMA" id="NDEFMVE"/>
<evidence type="ECO:0000256" key="5">
    <source>
        <dbReference type="SAM" id="Coils"/>
    </source>
</evidence>
<evidence type="ECO:0000313" key="6">
    <source>
        <dbReference type="EMBL" id="RZC68645.1"/>
    </source>
</evidence>
<dbReference type="AlphaFoldDB" id="A0A4Y7K9H7"/>
<dbReference type="Gramene" id="RZC68645">
    <property type="protein sequence ID" value="RZC68645"/>
    <property type="gene ID" value="C5167_031925"/>
</dbReference>
<evidence type="ECO:0000313" key="7">
    <source>
        <dbReference type="Proteomes" id="UP000316621"/>
    </source>
</evidence>
<dbReference type="GO" id="GO:0035251">
    <property type="term" value="F:UDP-glucosyltransferase activity"/>
    <property type="evidence" value="ECO:0007669"/>
    <property type="project" value="TreeGrafter"/>
</dbReference>
<dbReference type="Pfam" id="PF00201">
    <property type="entry name" value="UDPGT"/>
    <property type="match status" value="1"/>
</dbReference>
<proteinExistence type="inferred from homology"/>
<keyword evidence="7" id="KW-1185">Reference proteome</keyword>
<dbReference type="Proteomes" id="UP000316621">
    <property type="component" value="Chromosome 7"/>
</dbReference>
<comment type="similarity">
    <text evidence="1 3">Belongs to the UDP-glycosyltransferase family.</text>
</comment>
<keyword evidence="3" id="KW-0328">Glycosyltransferase</keyword>
<dbReference type="SUPFAM" id="SSF53756">
    <property type="entry name" value="UDP-Glycosyltransferase/glycogen phosphorylase"/>
    <property type="match status" value="1"/>
</dbReference>
<dbReference type="Gene3D" id="3.40.50.2000">
    <property type="entry name" value="Glycogen Phosphorylase B"/>
    <property type="match status" value="2"/>
</dbReference>
<reference evidence="6 7" key="1">
    <citation type="journal article" date="2018" name="Science">
        <title>The opium poppy genome and morphinan production.</title>
        <authorList>
            <person name="Guo L."/>
            <person name="Winzer T."/>
            <person name="Yang X."/>
            <person name="Li Y."/>
            <person name="Ning Z."/>
            <person name="He Z."/>
            <person name="Teodor R."/>
            <person name="Lu Y."/>
            <person name="Bowser T.A."/>
            <person name="Graham I.A."/>
            <person name="Ye K."/>
        </authorList>
    </citation>
    <scope>NUCLEOTIDE SEQUENCE [LARGE SCALE GENOMIC DNA]</scope>
    <source>
        <strain evidence="7">cv. HN1</strain>
        <tissue evidence="6">Leaves</tissue>
    </source>
</reference>
<evidence type="ECO:0000256" key="1">
    <source>
        <dbReference type="ARBA" id="ARBA00009995"/>
    </source>
</evidence>
<organism evidence="6 7">
    <name type="scientific">Papaver somniferum</name>
    <name type="common">Opium poppy</name>
    <dbReference type="NCBI Taxonomy" id="3469"/>
    <lineage>
        <taxon>Eukaryota</taxon>
        <taxon>Viridiplantae</taxon>
        <taxon>Streptophyta</taxon>
        <taxon>Embryophyta</taxon>
        <taxon>Tracheophyta</taxon>
        <taxon>Spermatophyta</taxon>
        <taxon>Magnoliopsida</taxon>
        <taxon>Ranunculales</taxon>
        <taxon>Papaveraceae</taxon>
        <taxon>Papaveroideae</taxon>
        <taxon>Papaver</taxon>
    </lineage>
</organism>
<accession>A0A4Y7K9H7</accession>
<name>A0A4Y7K9H7_PAPSO</name>
<dbReference type="CDD" id="cd03784">
    <property type="entry name" value="GT1_Gtf-like"/>
    <property type="match status" value="1"/>
</dbReference>
<keyword evidence="2 3" id="KW-0808">Transferase</keyword>
<dbReference type="FunFam" id="3.40.50.2000:FF:000107">
    <property type="entry name" value="Glycosyltransferase"/>
    <property type="match status" value="1"/>
</dbReference>
<dbReference type="InterPro" id="IPR035595">
    <property type="entry name" value="UDP_glycos_trans_CS"/>
</dbReference>